<protein>
    <recommendedName>
        <fullName evidence="5">Glycoside hydrolase family 16 protein</fullName>
    </recommendedName>
</protein>
<evidence type="ECO:0008006" key="5">
    <source>
        <dbReference type="Google" id="ProtNLM"/>
    </source>
</evidence>
<keyword evidence="2" id="KW-0732">Signal</keyword>
<dbReference type="GO" id="GO:0009251">
    <property type="term" value="P:glucan catabolic process"/>
    <property type="evidence" value="ECO:0007669"/>
    <property type="project" value="TreeGrafter"/>
</dbReference>
<dbReference type="InterPro" id="IPR050546">
    <property type="entry name" value="Glycosyl_Hydrlase_16"/>
</dbReference>
<feature type="transmembrane region" description="Helical" evidence="1">
    <location>
        <begin position="299"/>
        <end position="317"/>
    </location>
</feature>
<dbReference type="SUPFAM" id="SSF49899">
    <property type="entry name" value="Concanavalin A-like lectins/glucanases"/>
    <property type="match status" value="1"/>
</dbReference>
<dbReference type="Proteomes" id="UP001213000">
    <property type="component" value="Unassembled WGS sequence"/>
</dbReference>
<keyword evidence="1" id="KW-1133">Transmembrane helix</keyword>
<evidence type="ECO:0000313" key="3">
    <source>
        <dbReference type="EMBL" id="KAJ3564581.1"/>
    </source>
</evidence>
<keyword evidence="1" id="KW-0812">Transmembrane</keyword>
<dbReference type="PANTHER" id="PTHR10963">
    <property type="entry name" value="GLYCOSYL HYDROLASE-RELATED"/>
    <property type="match status" value="1"/>
</dbReference>
<dbReference type="PANTHER" id="PTHR10963:SF24">
    <property type="entry name" value="GLYCOSIDASE C21B10.07-RELATED"/>
    <property type="match status" value="1"/>
</dbReference>
<sequence>MLNLFVARFVTAAQAAQDRLAYVDSTTNHAIIKVDNTSTVVYPNKRNTVRIQTNDLFPIGSVWVVDMLHVPYGCSVWPAFWSKAPTWPDGGEIDTFEGINMVQNNQMTLHTNPGCRQVQPEQTTLNSTSTDCSFQANNNSGCVVTDPDTTSYGAAFANAGGGVWVTEFAESGISIWFMPRAKVPSGISSNSPTIDTSALGIPTANWPTGGCPMNTFFSAQNIVFDITLCGDLARPPNIFTQTCTGVCYNDWVLGNGTHYSTAYFEIASLRVFSQPGSPGSTTTTTPNSAPDFLSTSKGLLTYAVTMLGVGLIGWLFGL</sequence>
<keyword evidence="1" id="KW-0472">Membrane</keyword>
<dbReference type="EMBL" id="JANIEX010000650">
    <property type="protein sequence ID" value="KAJ3564581.1"/>
    <property type="molecule type" value="Genomic_DNA"/>
</dbReference>
<name>A0AAD5YND0_9AGAR</name>
<gene>
    <name evidence="3" type="ORF">NP233_g8201</name>
</gene>
<organism evidence="3 4">
    <name type="scientific">Leucocoprinus birnbaumii</name>
    <dbReference type="NCBI Taxonomy" id="56174"/>
    <lineage>
        <taxon>Eukaryota</taxon>
        <taxon>Fungi</taxon>
        <taxon>Dikarya</taxon>
        <taxon>Basidiomycota</taxon>
        <taxon>Agaricomycotina</taxon>
        <taxon>Agaricomycetes</taxon>
        <taxon>Agaricomycetidae</taxon>
        <taxon>Agaricales</taxon>
        <taxon>Agaricineae</taxon>
        <taxon>Agaricaceae</taxon>
        <taxon>Leucocoprinus</taxon>
    </lineage>
</organism>
<keyword evidence="4" id="KW-1185">Reference proteome</keyword>
<evidence type="ECO:0000256" key="1">
    <source>
        <dbReference type="SAM" id="Phobius"/>
    </source>
</evidence>
<evidence type="ECO:0000256" key="2">
    <source>
        <dbReference type="SAM" id="SignalP"/>
    </source>
</evidence>
<comment type="caution">
    <text evidence="3">The sequence shown here is derived from an EMBL/GenBank/DDBJ whole genome shotgun (WGS) entry which is preliminary data.</text>
</comment>
<feature type="signal peptide" evidence="2">
    <location>
        <begin position="1"/>
        <end position="15"/>
    </location>
</feature>
<reference evidence="3" key="1">
    <citation type="submission" date="2022-07" db="EMBL/GenBank/DDBJ databases">
        <title>Genome Sequence of Leucocoprinus birnbaumii.</title>
        <authorList>
            <person name="Buettner E."/>
        </authorList>
    </citation>
    <scope>NUCLEOTIDE SEQUENCE</scope>
    <source>
        <strain evidence="3">VT141</strain>
    </source>
</reference>
<accession>A0AAD5YND0</accession>
<evidence type="ECO:0000313" key="4">
    <source>
        <dbReference type="Proteomes" id="UP001213000"/>
    </source>
</evidence>
<proteinExistence type="predicted"/>
<dbReference type="AlphaFoldDB" id="A0AAD5YND0"/>
<dbReference type="InterPro" id="IPR013320">
    <property type="entry name" value="ConA-like_dom_sf"/>
</dbReference>
<feature type="chain" id="PRO_5041959242" description="Glycoside hydrolase family 16 protein" evidence="2">
    <location>
        <begin position="16"/>
        <end position="318"/>
    </location>
</feature>
<dbReference type="Pfam" id="PF26113">
    <property type="entry name" value="GH16_XgeA"/>
    <property type="match status" value="1"/>
</dbReference>
<dbReference type="Gene3D" id="2.60.120.200">
    <property type="match status" value="1"/>
</dbReference>